<evidence type="ECO:0000313" key="1">
    <source>
        <dbReference type="EMBL" id="CAG8636063.1"/>
    </source>
</evidence>
<accession>A0A9N9GZC6</accession>
<keyword evidence="2" id="KW-1185">Reference proteome</keyword>
<dbReference type="EMBL" id="CAJVPQ010003729">
    <property type="protein sequence ID" value="CAG8636063.1"/>
    <property type="molecule type" value="Genomic_DNA"/>
</dbReference>
<name>A0A9N9GZC6_9GLOM</name>
<sequence>MLYLFVTVYENGKSLVKSAVVGIEEFRNFEDLLKTALHRKELFFEEMLVKIDFQCNDSSVWHPILSGLDEDLEACSQLKAQHVRFSIDSIINHPDELLDERVSALIS</sequence>
<reference evidence="1" key="1">
    <citation type="submission" date="2021-06" db="EMBL/GenBank/DDBJ databases">
        <authorList>
            <person name="Kallberg Y."/>
            <person name="Tangrot J."/>
            <person name="Rosling A."/>
        </authorList>
    </citation>
    <scope>NUCLEOTIDE SEQUENCE</scope>
    <source>
        <strain evidence="1">UK204</strain>
    </source>
</reference>
<protein>
    <submittedName>
        <fullName evidence="1">11672_t:CDS:1</fullName>
    </submittedName>
</protein>
<proteinExistence type="predicted"/>
<dbReference type="AlphaFoldDB" id="A0A9N9GZC6"/>
<dbReference type="OrthoDB" id="2430603at2759"/>
<organism evidence="1 2">
    <name type="scientific">Funneliformis caledonium</name>
    <dbReference type="NCBI Taxonomy" id="1117310"/>
    <lineage>
        <taxon>Eukaryota</taxon>
        <taxon>Fungi</taxon>
        <taxon>Fungi incertae sedis</taxon>
        <taxon>Mucoromycota</taxon>
        <taxon>Glomeromycotina</taxon>
        <taxon>Glomeromycetes</taxon>
        <taxon>Glomerales</taxon>
        <taxon>Glomeraceae</taxon>
        <taxon>Funneliformis</taxon>
    </lineage>
</organism>
<gene>
    <name evidence="1" type="ORF">FCALED_LOCUS10319</name>
</gene>
<evidence type="ECO:0000313" key="2">
    <source>
        <dbReference type="Proteomes" id="UP000789570"/>
    </source>
</evidence>
<comment type="caution">
    <text evidence="1">The sequence shown here is derived from an EMBL/GenBank/DDBJ whole genome shotgun (WGS) entry which is preliminary data.</text>
</comment>
<dbReference type="Proteomes" id="UP000789570">
    <property type="component" value="Unassembled WGS sequence"/>
</dbReference>